<keyword evidence="4" id="KW-0812">Transmembrane</keyword>
<name>A0AAU6T234_UNCXX</name>
<dbReference type="PANTHER" id="PTHR30329">
    <property type="entry name" value="STATOR ELEMENT OF FLAGELLAR MOTOR COMPLEX"/>
    <property type="match status" value="1"/>
</dbReference>
<dbReference type="Gene3D" id="3.30.1330.60">
    <property type="entry name" value="OmpA-like domain"/>
    <property type="match status" value="1"/>
</dbReference>
<evidence type="ECO:0000256" key="1">
    <source>
        <dbReference type="ARBA" id="ARBA00004571"/>
    </source>
</evidence>
<evidence type="ECO:0000256" key="8">
    <source>
        <dbReference type="ARBA" id="ARBA00023237"/>
    </source>
</evidence>
<dbReference type="CDD" id="cd07185">
    <property type="entry name" value="OmpA_C-like"/>
    <property type="match status" value="1"/>
</dbReference>
<evidence type="ECO:0000256" key="10">
    <source>
        <dbReference type="RuleBase" id="RU003859"/>
    </source>
</evidence>
<dbReference type="GO" id="GO:0046930">
    <property type="term" value="C:pore complex"/>
    <property type="evidence" value="ECO:0007669"/>
    <property type="project" value="UniProtKB-KW"/>
</dbReference>
<keyword evidence="8" id="KW-0998">Cell outer membrane</keyword>
<evidence type="ECO:0000256" key="3">
    <source>
        <dbReference type="ARBA" id="ARBA00022452"/>
    </source>
</evidence>
<dbReference type="InterPro" id="IPR036737">
    <property type="entry name" value="OmpA-like_sf"/>
</dbReference>
<reference evidence="12" key="1">
    <citation type="submission" date="2022-03" db="EMBL/GenBank/DDBJ databases">
        <title>Sea Food Isolates.</title>
        <authorList>
            <person name="Li c."/>
        </authorList>
    </citation>
    <scope>NUCLEOTIDE SEQUENCE</scope>
    <source>
        <strain evidence="12">19CA03SA04</strain>
    </source>
</reference>
<evidence type="ECO:0000256" key="9">
    <source>
        <dbReference type="PROSITE-ProRule" id="PRU00473"/>
    </source>
</evidence>
<evidence type="ECO:0000259" key="11">
    <source>
        <dbReference type="PROSITE" id="PS51123"/>
    </source>
</evidence>
<evidence type="ECO:0000256" key="6">
    <source>
        <dbReference type="ARBA" id="ARBA00023114"/>
    </source>
</evidence>
<dbReference type="PRINTS" id="PR01021">
    <property type="entry name" value="OMPADOMAIN"/>
</dbReference>
<accession>A0AAU6T234</accession>
<evidence type="ECO:0000256" key="4">
    <source>
        <dbReference type="ARBA" id="ARBA00022692"/>
    </source>
</evidence>
<proteinExistence type="inferred from homology"/>
<dbReference type="InterPro" id="IPR000498">
    <property type="entry name" value="OmpA-like_TM_dom"/>
</dbReference>
<dbReference type="EMBL" id="CP095341">
    <property type="protein sequence ID" value="XAG26325.1"/>
    <property type="molecule type" value="Genomic_DNA"/>
</dbReference>
<evidence type="ECO:0000313" key="12">
    <source>
        <dbReference type="EMBL" id="XAG26325.1"/>
    </source>
</evidence>
<dbReference type="GO" id="GO:0015288">
    <property type="term" value="F:porin activity"/>
    <property type="evidence" value="ECO:0007669"/>
    <property type="project" value="UniProtKB-KW"/>
</dbReference>
<keyword evidence="3" id="KW-1134">Transmembrane beta strand</keyword>
<dbReference type="GO" id="GO:0009279">
    <property type="term" value="C:cell outer membrane"/>
    <property type="evidence" value="ECO:0007669"/>
    <property type="project" value="UniProtKB-SubCell"/>
</dbReference>
<dbReference type="InterPro" id="IPR006664">
    <property type="entry name" value="OMP_bac"/>
</dbReference>
<dbReference type="InterPro" id="IPR050330">
    <property type="entry name" value="Bact_OuterMem_StrucFunc"/>
</dbReference>
<dbReference type="AlphaFoldDB" id="A0AAU6T234"/>
<evidence type="ECO:0000256" key="7">
    <source>
        <dbReference type="ARBA" id="ARBA00023136"/>
    </source>
</evidence>
<keyword evidence="7 9" id="KW-0472">Membrane</keyword>
<feature type="domain" description="OmpA-like" evidence="11">
    <location>
        <begin position="204"/>
        <end position="321"/>
    </location>
</feature>
<dbReference type="SUPFAM" id="SSF103088">
    <property type="entry name" value="OmpA-like"/>
    <property type="match status" value="1"/>
</dbReference>
<dbReference type="PANTHER" id="PTHR30329:SF21">
    <property type="entry name" value="LIPOPROTEIN YIAD-RELATED"/>
    <property type="match status" value="1"/>
</dbReference>
<evidence type="ECO:0000256" key="5">
    <source>
        <dbReference type="ARBA" id="ARBA00023065"/>
    </source>
</evidence>
<dbReference type="InterPro" id="IPR011250">
    <property type="entry name" value="OMP/PagP_B-barrel"/>
</dbReference>
<keyword evidence="2" id="KW-0813">Transport</keyword>
<protein>
    <submittedName>
        <fullName evidence="12">OmpA family protein</fullName>
    </submittedName>
</protein>
<organism evidence="12">
    <name type="scientific">bacterium 19CA03SA04</name>
    <dbReference type="NCBI Taxonomy" id="2920698"/>
    <lineage>
        <taxon>Bacteria</taxon>
    </lineage>
</organism>
<sequence length="322" mass="36030">MKIKNNIITLSLTGFFSLNSGLAYSDLYLGAKTGKTWLDLNACQNSVISCKDNSSSFGLFLGNTFNHYLSLEAGYDYIGNFTSYNFNHDNIQAITLAAKLSQTITDNTKFYTKIGGAFVDFGSINDDRSYLGAVGFEYSTNENWDIRLEYQKLFDISNNQTTTGSNTVTLGVSYKFNKPEYSKKSLVNQQEKIEPNIMSEVEPIKNIFESKVSGTLFEIDSAELKPEALYILDDIMSIMTKYPQAKIIIIGHTDSTGSEGYNKILSEKRAQSVAQALMRKGLDPRRYFAEGLGMSQPIASNDTPEGRQLNRRVEVVIPSFEY</sequence>
<keyword evidence="6" id="KW-0626">Porin</keyword>
<dbReference type="PROSITE" id="PS51123">
    <property type="entry name" value="OMPA_2"/>
    <property type="match status" value="1"/>
</dbReference>
<keyword evidence="5" id="KW-0406">Ion transport</keyword>
<dbReference type="Pfam" id="PF01389">
    <property type="entry name" value="OmpA_membrane"/>
    <property type="match status" value="1"/>
</dbReference>
<dbReference type="Pfam" id="PF00691">
    <property type="entry name" value="OmpA"/>
    <property type="match status" value="1"/>
</dbReference>
<evidence type="ECO:0000256" key="2">
    <source>
        <dbReference type="ARBA" id="ARBA00022448"/>
    </source>
</evidence>
<comment type="subcellular location">
    <subcellularLocation>
        <location evidence="1">Cell outer membrane</location>
        <topology evidence="1">Multi-pass membrane protein</topology>
    </subcellularLocation>
</comment>
<dbReference type="GO" id="GO:0006811">
    <property type="term" value="P:monoatomic ion transport"/>
    <property type="evidence" value="ECO:0007669"/>
    <property type="project" value="UniProtKB-KW"/>
</dbReference>
<dbReference type="SUPFAM" id="SSF56925">
    <property type="entry name" value="OMPA-like"/>
    <property type="match status" value="1"/>
</dbReference>
<gene>
    <name evidence="12" type="ORF">MRM62_13380</name>
</gene>
<dbReference type="InterPro" id="IPR006665">
    <property type="entry name" value="OmpA-like"/>
</dbReference>
<dbReference type="Gene3D" id="2.40.160.20">
    <property type="match status" value="1"/>
</dbReference>
<comment type="similarity">
    <text evidence="10">Belongs to the outer membrane OOP (TC 1.B.6) superfamily.</text>
</comment>